<protein>
    <recommendedName>
        <fullName evidence="3">Conserved oligomeric Golgi complex subunit 1</fullName>
    </recommendedName>
</protein>
<keyword evidence="6" id="KW-0333">Golgi apparatus</keyword>
<feature type="coiled-coil region" evidence="8">
    <location>
        <begin position="515"/>
        <end position="542"/>
    </location>
</feature>
<feature type="region of interest" description="Disordered" evidence="9">
    <location>
        <begin position="684"/>
        <end position="709"/>
    </location>
</feature>
<dbReference type="Pfam" id="PF08700">
    <property type="entry name" value="VPS51_Exo84_N"/>
    <property type="match status" value="1"/>
</dbReference>
<sequence>MTTTEAPDPRSFKTADDAFQYPVSVVRKLEQQLRHNADENREKLRSLVGASYRDLLGTAERIIEMDRQMQHVESTLGSIGQKCNSRRVDKINKNYTGLAIFTRKLDAERFSFAAQLAVLQACPTVIRRALKKGSTLLAAKILVISRLLHKNLSQSPQTPPFVESLKNQLASLRRKLLHTIDKQFSRFNSEAHDVLESMCAFSLATSSTPSDVLRHFHHVRLESITRLVHEGRTSQQHLPRALKLYVRTLVDTQSIFPKRLADALVRLKARPLLQDGEIQAIVELNLDVHERWIADEVRNFTPWPRHDELSKQDAERLLRTWAKQAVKAFLDSTRGVLAEQDDPKTVLDVRREMLETWLSSSNRGLGVDPSSVLDDLREVINDRLRGLLTDRATRLNSITSELAQILDSWNSSTEDQVTSLWDPSTTSIDTSNGAPAFKKAIIERSHGLGYSLLQLIATYDQWAQSLEGAYAIVKEMKDTKWDDDLNADDDEDLDLESKQILLSEDDPRTLEDSLKEALSAAFDQLQKEAEALVSRNLETEDATSKAILIVRALREISQRLGSLSAANRRTIFSSTVFPQSVTEQLHLTIAKVVSESPISFFRTYLQKLPLSRRPRARALWEGSPALPVQPSVGTFKFLSTLNQEMVGRGGDLWSPGAVGVLKKHIASESATVLGESIKAIKNAVKEHSETENGEDANADAEETKKEQLPPNADVQKEKLTHLLFDVFYLQRAFLHKTAEESPFKTLERVLQEDSGVDGTAVDRLKKNAGDYWRKTYLLFALLS</sequence>
<keyword evidence="7" id="KW-0472">Membrane</keyword>
<dbReference type="OrthoDB" id="46189at2759"/>
<dbReference type="GO" id="GO:0015031">
    <property type="term" value="P:protein transport"/>
    <property type="evidence" value="ECO:0007669"/>
    <property type="project" value="UniProtKB-KW"/>
</dbReference>
<dbReference type="GO" id="GO:0017119">
    <property type="term" value="C:Golgi transport complex"/>
    <property type="evidence" value="ECO:0007669"/>
    <property type="project" value="InterPro"/>
</dbReference>
<evidence type="ECO:0000256" key="5">
    <source>
        <dbReference type="ARBA" id="ARBA00022927"/>
    </source>
</evidence>
<comment type="similarity">
    <text evidence="2">Belongs to the COG1 family.</text>
</comment>
<keyword evidence="11" id="KW-1185">Reference proteome</keyword>
<organism evidence="10 11">
    <name type="scientific">Botryosphaeria dothidea</name>
    <dbReference type="NCBI Taxonomy" id="55169"/>
    <lineage>
        <taxon>Eukaryota</taxon>
        <taxon>Fungi</taxon>
        <taxon>Dikarya</taxon>
        <taxon>Ascomycota</taxon>
        <taxon>Pezizomycotina</taxon>
        <taxon>Dothideomycetes</taxon>
        <taxon>Dothideomycetes incertae sedis</taxon>
        <taxon>Botryosphaeriales</taxon>
        <taxon>Botryosphaeriaceae</taxon>
        <taxon>Botryosphaeria</taxon>
    </lineage>
</organism>
<keyword evidence="5" id="KW-0653">Protein transport</keyword>
<reference evidence="10" key="1">
    <citation type="submission" date="2020-04" db="EMBL/GenBank/DDBJ databases">
        <title>Genome Assembly and Annotation of Botryosphaeria dothidea sdau 11-99, a Latent Pathogen of Apple Fruit Ring Rot in China.</title>
        <authorList>
            <person name="Yu C."/>
            <person name="Diao Y."/>
            <person name="Lu Q."/>
            <person name="Zhao J."/>
            <person name="Cui S."/>
            <person name="Peng C."/>
            <person name="He B."/>
            <person name="Liu H."/>
        </authorList>
    </citation>
    <scope>NUCLEOTIDE SEQUENCE [LARGE SCALE GENOMIC DNA]</scope>
    <source>
        <strain evidence="10">Sdau11-99</strain>
    </source>
</reference>
<comment type="subcellular location">
    <subcellularLocation>
        <location evidence="1">Golgi apparatus membrane</location>
        <topology evidence="1">Peripheral membrane protein</topology>
    </subcellularLocation>
</comment>
<evidence type="ECO:0000256" key="9">
    <source>
        <dbReference type="SAM" id="MobiDB-lite"/>
    </source>
</evidence>
<evidence type="ECO:0000256" key="4">
    <source>
        <dbReference type="ARBA" id="ARBA00022448"/>
    </source>
</evidence>
<evidence type="ECO:0000256" key="6">
    <source>
        <dbReference type="ARBA" id="ARBA00023034"/>
    </source>
</evidence>
<keyword evidence="4" id="KW-0813">Transport</keyword>
<proteinExistence type="inferred from homology"/>
<comment type="caution">
    <text evidence="10">The sequence shown here is derived from an EMBL/GenBank/DDBJ whole genome shotgun (WGS) entry which is preliminary data.</text>
</comment>
<evidence type="ECO:0000256" key="3">
    <source>
        <dbReference type="ARBA" id="ARBA00020978"/>
    </source>
</evidence>
<evidence type="ECO:0000256" key="8">
    <source>
        <dbReference type="SAM" id="Coils"/>
    </source>
</evidence>
<dbReference type="PANTHER" id="PTHR31658">
    <property type="entry name" value="CONSERVED OLIGOMERIC GOLGI COMPLEX SUBUNIT 1"/>
    <property type="match status" value="1"/>
</dbReference>
<name>A0A8H4INZ8_9PEZI</name>
<evidence type="ECO:0000256" key="2">
    <source>
        <dbReference type="ARBA" id="ARBA00006653"/>
    </source>
</evidence>
<dbReference type="InterPro" id="IPR033370">
    <property type="entry name" value="COG1"/>
</dbReference>
<dbReference type="AlphaFoldDB" id="A0A8H4INZ8"/>
<accession>A0A8H4INZ8</accession>
<evidence type="ECO:0000256" key="1">
    <source>
        <dbReference type="ARBA" id="ARBA00004395"/>
    </source>
</evidence>
<dbReference type="GO" id="GO:0006891">
    <property type="term" value="P:intra-Golgi vesicle-mediated transport"/>
    <property type="evidence" value="ECO:0007669"/>
    <property type="project" value="InterPro"/>
</dbReference>
<gene>
    <name evidence="10" type="ORF">GTA08_BOTSDO08238</name>
</gene>
<evidence type="ECO:0000256" key="7">
    <source>
        <dbReference type="ARBA" id="ARBA00023136"/>
    </source>
</evidence>
<dbReference type="PANTHER" id="PTHR31658:SF0">
    <property type="entry name" value="CONSERVED OLIGOMERIC GOLGI COMPLEX SUBUNIT 1"/>
    <property type="match status" value="1"/>
</dbReference>
<evidence type="ECO:0000313" key="11">
    <source>
        <dbReference type="Proteomes" id="UP000572817"/>
    </source>
</evidence>
<feature type="compositionally biased region" description="Acidic residues" evidence="9">
    <location>
        <begin position="691"/>
        <end position="700"/>
    </location>
</feature>
<keyword evidence="8" id="KW-0175">Coiled coil</keyword>
<dbReference type="Proteomes" id="UP000572817">
    <property type="component" value="Unassembled WGS sequence"/>
</dbReference>
<evidence type="ECO:0000313" key="10">
    <source>
        <dbReference type="EMBL" id="KAF4303787.1"/>
    </source>
</evidence>
<dbReference type="EMBL" id="WWBZ02000051">
    <property type="protein sequence ID" value="KAF4303787.1"/>
    <property type="molecule type" value="Genomic_DNA"/>
</dbReference>
<dbReference type="GO" id="GO:0000139">
    <property type="term" value="C:Golgi membrane"/>
    <property type="evidence" value="ECO:0007669"/>
    <property type="project" value="UniProtKB-SubCell"/>
</dbReference>